<dbReference type="GO" id="GO:0006310">
    <property type="term" value="P:DNA recombination"/>
    <property type="evidence" value="ECO:0007669"/>
    <property type="project" value="UniProtKB-KW"/>
</dbReference>
<dbReference type="PROSITE" id="PS51900">
    <property type="entry name" value="CB"/>
    <property type="match status" value="1"/>
</dbReference>
<dbReference type="Gene3D" id="1.10.443.10">
    <property type="entry name" value="Intergrase catalytic core"/>
    <property type="match status" value="1"/>
</dbReference>
<gene>
    <name evidence="8" type="ORF">FC08_GL000594</name>
</gene>
<dbReference type="GeneID" id="49610254"/>
<protein>
    <submittedName>
        <fullName evidence="8">Phage integrase family site specific recombinase</fullName>
    </submittedName>
</protein>
<dbReference type="InterPro" id="IPR028259">
    <property type="entry name" value="AP2-like_int_N"/>
</dbReference>
<dbReference type="InterPro" id="IPR010998">
    <property type="entry name" value="Integrase_recombinase_N"/>
</dbReference>
<feature type="domain" description="Tyr recombinase" evidence="6">
    <location>
        <begin position="178"/>
        <end position="375"/>
    </location>
</feature>
<evidence type="ECO:0000256" key="1">
    <source>
        <dbReference type="ARBA" id="ARBA00008857"/>
    </source>
</evidence>
<dbReference type="InterPro" id="IPR002104">
    <property type="entry name" value="Integrase_catalytic"/>
</dbReference>
<keyword evidence="3 5" id="KW-0238">DNA-binding</keyword>
<sequence length="384" mass="44769">MTKLNYSKKYDHVFSYESKKGTKYGYRFPYFDNFHRRKEASKRGFDSEKSANHALLKIQLDISNQNFTKLDTSKMTVQQWATQWMESKQGEWRETTRRGTMNIVNKYVIPLLGKQDLKSLNKAKYVSLFINPLRENFHLAPTSIQSYHKKVMALMNAAVENEFLDKNKLNNIHFDINIDRRPFSEKDLQVFNRELNNTTLDAKVFFYILELTGMRKGECLALTWNDIYFENNNISISKTRGDYGIGKPKTKASIRDILVSGELIDLLKKYKIHQKKKCLRLGIPFEEDSLVITNYYNRPFSPSGCGARLNTILKRCNIDPKKYVIHSLRHTHATYLLTNGMDLESVAKRLGHGSSRTTQLHYSHVLNDYDKRNVNVISNLIKIV</sequence>
<evidence type="ECO:0000256" key="5">
    <source>
        <dbReference type="PROSITE-ProRule" id="PRU01248"/>
    </source>
</evidence>
<dbReference type="GO" id="GO:0015074">
    <property type="term" value="P:DNA integration"/>
    <property type="evidence" value="ECO:0007669"/>
    <property type="project" value="UniProtKB-KW"/>
</dbReference>
<evidence type="ECO:0000259" key="7">
    <source>
        <dbReference type="PROSITE" id="PS51900"/>
    </source>
</evidence>
<evidence type="ECO:0000256" key="3">
    <source>
        <dbReference type="ARBA" id="ARBA00023125"/>
    </source>
</evidence>
<organism evidence="8 9">
    <name type="scientific">Latilactobacillus curvatus JCM 1096 = DSM 20019</name>
    <dbReference type="NCBI Taxonomy" id="1293592"/>
    <lineage>
        <taxon>Bacteria</taxon>
        <taxon>Bacillati</taxon>
        <taxon>Bacillota</taxon>
        <taxon>Bacilli</taxon>
        <taxon>Lactobacillales</taxon>
        <taxon>Lactobacillaceae</taxon>
        <taxon>Latilactobacillus</taxon>
    </lineage>
</organism>
<dbReference type="PROSITE" id="PS51898">
    <property type="entry name" value="TYR_RECOMBINASE"/>
    <property type="match status" value="1"/>
</dbReference>
<dbReference type="InterPro" id="IPR011010">
    <property type="entry name" value="DNA_brk_join_enz"/>
</dbReference>
<evidence type="ECO:0000256" key="2">
    <source>
        <dbReference type="ARBA" id="ARBA00022908"/>
    </source>
</evidence>
<feature type="domain" description="Core-binding (CB)" evidence="7">
    <location>
        <begin position="75"/>
        <end position="159"/>
    </location>
</feature>
<reference evidence="8 9" key="1">
    <citation type="journal article" date="2015" name="Genome Announc.">
        <title>Expanding the biotechnology potential of lactobacilli through comparative genomics of 213 strains and associated genera.</title>
        <authorList>
            <person name="Sun Z."/>
            <person name="Harris H.M."/>
            <person name="McCann A."/>
            <person name="Guo C."/>
            <person name="Argimon S."/>
            <person name="Zhang W."/>
            <person name="Yang X."/>
            <person name="Jeffery I.B."/>
            <person name="Cooney J.C."/>
            <person name="Kagawa T.F."/>
            <person name="Liu W."/>
            <person name="Song Y."/>
            <person name="Salvetti E."/>
            <person name="Wrobel A."/>
            <person name="Rasinkangas P."/>
            <person name="Parkhill J."/>
            <person name="Rea M.C."/>
            <person name="O'Sullivan O."/>
            <person name="Ritari J."/>
            <person name="Douillard F.P."/>
            <person name="Paul Ross R."/>
            <person name="Yang R."/>
            <person name="Briner A.E."/>
            <person name="Felis G.E."/>
            <person name="de Vos W.M."/>
            <person name="Barrangou R."/>
            <person name="Klaenhammer T.R."/>
            <person name="Caufield P.W."/>
            <person name="Cui Y."/>
            <person name="Zhang H."/>
            <person name="O'Toole P.W."/>
        </authorList>
    </citation>
    <scope>NUCLEOTIDE SEQUENCE [LARGE SCALE GENOMIC DNA]</scope>
    <source>
        <strain evidence="8 9">DSM 20019</strain>
    </source>
</reference>
<dbReference type="Proteomes" id="UP000050828">
    <property type="component" value="Unassembled WGS sequence"/>
</dbReference>
<evidence type="ECO:0000259" key="6">
    <source>
        <dbReference type="PROSITE" id="PS51898"/>
    </source>
</evidence>
<dbReference type="GO" id="GO:0003677">
    <property type="term" value="F:DNA binding"/>
    <property type="evidence" value="ECO:0007669"/>
    <property type="project" value="UniProtKB-UniRule"/>
</dbReference>
<keyword evidence="2" id="KW-0229">DNA integration</keyword>
<dbReference type="InterPro" id="IPR050090">
    <property type="entry name" value="Tyrosine_recombinase_XerCD"/>
</dbReference>
<dbReference type="AlphaFoldDB" id="A0AAJ0PCW4"/>
<dbReference type="Pfam" id="PF14659">
    <property type="entry name" value="Phage_int_SAM_3"/>
    <property type="match status" value="1"/>
</dbReference>
<evidence type="ECO:0000313" key="8">
    <source>
        <dbReference type="EMBL" id="KRK92693.1"/>
    </source>
</evidence>
<dbReference type="InterPro" id="IPR044068">
    <property type="entry name" value="CB"/>
</dbReference>
<dbReference type="Pfam" id="PF14657">
    <property type="entry name" value="Arm-DNA-bind_4"/>
    <property type="match status" value="1"/>
</dbReference>
<accession>A0AAJ0PCW4</accession>
<dbReference type="Pfam" id="PF00589">
    <property type="entry name" value="Phage_integrase"/>
    <property type="match status" value="1"/>
</dbReference>
<dbReference type="RefSeq" id="WP_056966229.1">
    <property type="nucleotide sequence ID" value="NZ_AZDL01000020.1"/>
</dbReference>
<proteinExistence type="inferred from homology"/>
<comment type="similarity">
    <text evidence="1">Belongs to the 'phage' integrase family.</text>
</comment>
<dbReference type="PANTHER" id="PTHR30349">
    <property type="entry name" value="PHAGE INTEGRASE-RELATED"/>
    <property type="match status" value="1"/>
</dbReference>
<evidence type="ECO:0000256" key="4">
    <source>
        <dbReference type="ARBA" id="ARBA00023172"/>
    </source>
</evidence>
<comment type="caution">
    <text evidence="8">The sequence shown here is derived from an EMBL/GenBank/DDBJ whole genome shotgun (WGS) entry which is preliminary data.</text>
</comment>
<dbReference type="Gene3D" id="1.10.150.130">
    <property type="match status" value="1"/>
</dbReference>
<dbReference type="EMBL" id="AZDL01000020">
    <property type="protein sequence ID" value="KRK92693.1"/>
    <property type="molecule type" value="Genomic_DNA"/>
</dbReference>
<dbReference type="InterPro" id="IPR004107">
    <property type="entry name" value="Integrase_SAM-like_N"/>
</dbReference>
<name>A0AAJ0PCW4_LATCU</name>
<evidence type="ECO:0000313" key="9">
    <source>
        <dbReference type="Proteomes" id="UP000050828"/>
    </source>
</evidence>
<dbReference type="PANTHER" id="PTHR30349:SF64">
    <property type="entry name" value="PROPHAGE INTEGRASE INTD-RELATED"/>
    <property type="match status" value="1"/>
</dbReference>
<dbReference type="SUPFAM" id="SSF56349">
    <property type="entry name" value="DNA breaking-rejoining enzymes"/>
    <property type="match status" value="1"/>
</dbReference>
<dbReference type="InterPro" id="IPR013762">
    <property type="entry name" value="Integrase-like_cat_sf"/>
</dbReference>
<dbReference type="CDD" id="cd01189">
    <property type="entry name" value="INT_ICEBs1_C_like"/>
    <property type="match status" value="1"/>
</dbReference>
<keyword evidence="4" id="KW-0233">DNA recombination</keyword>